<gene>
    <name evidence="9" type="ORF">MKK02DRAFT_25241</name>
</gene>
<dbReference type="PROSITE" id="PS51767">
    <property type="entry name" value="PEPTIDASE_A1"/>
    <property type="match status" value="1"/>
</dbReference>
<dbReference type="CDD" id="cd05471">
    <property type="entry name" value="pepsin_like"/>
    <property type="match status" value="1"/>
</dbReference>
<proteinExistence type="inferred from homology"/>
<sequence>MSPSLLTLLLLIPSLSIALAAPAPAPEPFAIPLHLSIPPSPRSADPNEVLLTHSHSHIARSIDASLASRSLVSRNALDPTWLLREEAKIDTRYNDGLGDFASLIALPRLGARAGEVQLTNHNLDASYSGQVSVGTPGQAFDVVLDTGSADLWITGSGCSGCGSQKKFNAAASSSHVTSNNSFGIQYGSGSTAGHLVQDTVSLGGYSVASQTFAISDSMSSGLISDSLSGIMGLSFAALAYSRAIPWWVNLVQSGAWSQPLFGFYLARYRDVAGASRLEGNGGKATFGYLDSSLYSGGITYVNVPSGAQYWQIPMDSVSMQGTSISLSAGNSVAVDTGTTLIGGPSATVASIFAAIPGSRQMSGSYRNYYEYPCTTKIDFQLAFGGFTIKVTDRDFNLGRYGTDQNYCTGAVFIQNLPAGSPVQWIVGDSALKNVYSVYRFNPPAVGFAQLAGASGATPSATAAVIPSGGSLDDGNPGMAETASVASALPTSKSSGSASKSGSAGGVVVATVTAVVTAGDANAIAGAAAAASSAAQAGGAKSAAGRSVLGMGMGAMMGLAGFVGVLAL</sequence>
<comment type="caution">
    <text evidence="9">The sequence shown here is derived from an EMBL/GenBank/DDBJ whole genome shotgun (WGS) entry which is preliminary data.</text>
</comment>
<evidence type="ECO:0000256" key="7">
    <source>
        <dbReference type="SAM" id="SignalP"/>
    </source>
</evidence>
<feature type="chain" id="PRO_5041248143" evidence="7">
    <location>
        <begin position="21"/>
        <end position="567"/>
    </location>
</feature>
<keyword evidence="7" id="KW-0732">Signal</keyword>
<evidence type="ECO:0000313" key="10">
    <source>
        <dbReference type="Proteomes" id="UP001164286"/>
    </source>
</evidence>
<dbReference type="PANTHER" id="PTHR47966:SF57">
    <property type="entry name" value="PEPTIDASE A1 DOMAIN-CONTAINING PROTEIN"/>
    <property type="match status" value="1"/>
</dbReference>
<dbReference type="Pfam" id="PF00026">
    <property type="entry name" value="Asp"/>
    <property type="match status" value="1"/>
</dbReference>
<keyword evidence="2 5" id="KW-0064">Aspartyl protease</keyword>
<feature type="active site" evidence="3">
    <location>
        <position position="145"/>
    </location>
</feature>
<evidence type="ECO:0000313" key="9">
    <source>
        <dbReference type="EMBL" id="KAI9636411.1"/>
    </source>
</evidence>
<keyword evidence="6" id="KW-1133">Transmembrane helix</keyword>
<dbReference type="GO" id="GO:0004190">
    <property type="term" value="F:aspartic-type endopeptidase activity"/>
    <property type="evidence" value="ECO:0007669"/>
    <property type="project" value="UniProtKB-KW"/>
</dbReference>
<reference evidence="9" key="1">
    <citation type="journal article" date="2022" name="G3 (Bethesda)">
        <title>High quality genome of the basidiomycete yeast Dioszegia hungarica PDD-24b-2 isolated from cloud water.</title>
        <authorList>
            <person name="Jarrige D."/>
            <person name="Haridas S."/>
            <person name="Bleykasten-Grosshans C."/>
            <person name="Joly M."/>
            <person name="Nadalig T."/>
            <person name="Sancelme M."/>
            <person name="Vuilleumier S."/>
            <person name="Grigoriev I.V."/>
            <person name="Amato P."/>
            <person name="Bringel F."/>
        </authorList>
    </citation>
    <scope>NUCLEOTIDE SEQUENCE</scope>
    <source>
        <strain evidence="9">PDD-24b-2</strain>
    </source>
</reference>
<evidence type="ECO:0000259" key="8">
    <source>
        <dbReference type="PROSITE" id="PS51767"/>
    </source>
</evidence>
<dbReference type="InterPro" id="IPR034164">
    <property type="entry name" value="Pepsin-like_dom"/>
</dbReference>
<dbReference type="FunFam" id="2.40.70.10:FF:000067">
    <property type="entry name" value="Endopeptidase, putative"/>
    <property type="match status" value="1"/>
</dbReference>
<evidence type="ECO:0000256" key="2">
    <source>
        <dbReference type="ARBA" id="ARBA00022750"/>
    </source>
</evidence>
<dbReference type="InterPro" id="IPR033121">
    <property type="entry name" value="PEPTIDASE_A1"/>
</dbReference>
<feature type="transmembrane region" description="Helical" evidence="6">
    <location>
        <begin position="547"/>
        <end position="566"/>
    </location>
</feature>
<feature type="active site" evidence="3">
    <location>
        <position position="335"/>
    </location>
</feature>
<evidence type="ECO:0000256" key="1">
    <source>
        <dbReference type="ARBA" id="ARBA00007447"/>
    </source>
</evidence>
<keyword evidence="6" id="KW-0472">Membrane</keyword>
<evidence type="ECO:0000256" key="4">
    <source>
        <dbReference type="PIRSR" id="PIRSR601461-2"/>
    </source>
</evidence>
<dbReference type="PANTHER" id="PTHR47966">
    <property type="entry name" value="BETA-SITE APP-CLEAVING ENZYME, ISOFORM A-RELATED"/>
    <property type="match status" value="1"/>
</dbReference>
<dbReference type="RefSeq" id="XP_052946188.1">
    <property type="nucleotide sequence ID" value="XM_053087007.1"/>
</dbReference>
<keyword evidence="5" id="KW-0645">Protease</keyword>
<feature type="disulfide bond" evidence="4">
    <location>
        <begin position="373"/>
        <end position="407"/>
    </location>
</feature>
<dbReference type="InterPro" id="IPR001969">
    <property type="entry name" value="Aspartic_peptidase_AS"/>
</dbReference>
<keyword evidence="10" id="KW-1185">Reference proteome</keyword>
<evidence type="ECO:0000256" key="3">
    <source>
        <dbReference type="PIRSR" id="PIRSR601461-1"/>
    </source>
</evidence>
<name>A0AA38HA10_9TREE</name>
<dbReference type="InterPro" id="IPR021109">
    <property type="entry name" value="Peptidase_aspartic_dom_sf"/>
</dbReference>
<dbReference type="Gene3D" id="2.40.70.10">
    <property type="entry name" value="Acid Proteases"/>
    <property type="match status" value="2"/>
</dbReference>
<organism evidence="9 10">
    <name type="scientific">Dioszegia hungarica</name>
    <dbReference type="NCBI Taxonomy" id="4972"/>
    <lineage>
        <taxon>Eukaryota</taxon>
        <taxon>Fungi</taxon>
        <taxon>Dikarya</taxon>
        <taxon>Basidiomycota</taxon>
        <taxon>Agaricomycotina</taxon>
        <taxon>Tremellomycetes</taxon>
        <taxon>Tremellales</taxon>
        <taxon>Bulleribasidiaceae</taxon>
        <taxon>Dioszegia</taxon>
    </lineage>
</organism>
<feature type="signal peptide" evidence="7">
    <location>
        <begin position="1"/>
        <end position="20"/>
    </location>
</feature>
<dbReference type="PRINTS" id="PR00792">
    <property type="entry name" value="PEPSIN"/>
</dbReference>
<keyword evidence="6" id="KW-0812">Transmembrane</keyword>
<dbReference type="EMBL" id="JAKWFO010000005">
    <property type="protein sequence ID" value="KAI9636411.1"/>
    <property type="molecule type" value="Genomic_DNA"/>
</dbReference>
<keyword evidence="4" id="KW-1015">Disulfide bond</keyword>
<dbReference type="PROSITE" id="PS00141">
    <property type="entry name" value="ASP_PROTEASE"/>
    <property type="match status" value="1"/>
</dbReference>
<dbReference type="FunFam" id="2.40.70.10:FF:000008">
    <property type="entry name" value="Cathepsin D"/>
    <property type="match status" value="1"/>
</dbReference>
<keyword evidence="5" id="KW-0378">Hydrolase</keyword>
<dbReference type="Proteomes" id="UP001164286">
    <property type="component" value="Unassembled WGS sequence"/>
</dbReference>
<comment type="similarity">
    <text evidence="1 5">Belongs to the peptidase A1 family.</text>
</comment>
<dbReference type="GeneID" id="77726208"/>
<dbReference type="SUPFAM" id="SSF50630">
    <property type="entry name" value="Acid proteases"/>
    <property type="match status" value="1"/>
</dbReference>
<dbReference type="InterPro" id="IPR001461">
    <property type="entry name" value="Aspartic_peptidase_A1"/>
</dbReference>
<feature type="domain" description="Peptidase A1" evidence="8">
    <location>
        <begin position="127"/>
        <end position="448"/>
    </location>
</feature>
<evidence type="ECO:0000256" key="5">
    <source>
        <dbReference type="RuleBase" id="RU000454"/>
    </source>
</evidence>
<dbReference type="AlphaFoldDB" id="A0AA38HA10"/>
<protein>
    <submittedName>
        <fullName evidence="9">Aspartic peptidase domain-containing protein</fullName>
    </submittedName>
</protein>
<dbReference type="GO" id="GO:0006508">
    <property type="term" value="P:proteolysis"/>
    <property type="evidence" value="ECO:0007669"/>
    <property type="project" value="UniProtKB-KW"/>
</dbReference>
<evidence type="ECO:0000256" key="6">
    <source>
        <dbReference type="SAM" id="Phobius"/>
    </source>
</evidence>
<accession>A0AA38HA10</accession>